<protein>
    <submittedName>
        <fullName evidence="1">Uncharacterized protein</fullName>
    </submittedName>
</protein>
<organism evidence="1 2">
    <name type="scientific">Brachionus plicatilis</name>
    <name type="common">Marine rotifer</name>
    <name type="synonym">Brachionus muelleri</name>
    <dbReference type="NCBI Taxonomy" id="10195"/>
    <lineage>
        <taxon>Eukaryota</taxon>
        <taxon>Metazoa</taxon>
        <taxon>Spiralia</taxon>
        <taxon>Gnathifera</taxon>
        <taxon>Rotifera</taxon>
        <taxon>Eurotatoria</taxon>
        <taxon>Monogononta</taxon>
        <taxon>Pseudotrocha</taxon>
        <taxon>Ploima</taxon>
        <taxon>Brachionidae</taxon>
        <taxon>Brachionus</taxon>
    </lineage>
</organism>
<accession>A0A3M7QQU6</accession>
<evidence type="ECO:0000313" key="1">
    <source>
        <dbReference type="EMBL" id="RNA13444.1"/>
    </source>
</evidence>
<reference evidence="1 2" key="1">
    <citation type="journal article" date="2018" name="Sci. Rep.">
        <title>Genomic signatures of local adaptation to the degree of environmental predictability in rotifers.</title>
        <authorList>
            <person name="Franch-Gras L."/>
            <person name="Hahn C."/>
            <person name="Garcia-Roger E.M."/>
            <person name="Carmona M.J."/>
            <person name="Serra M."/>
            <person name="Gomez A."/>
        </authorList>
    </citation>
    <scope>NUCLEOTIDE SEQUENCE [LARGE SCALE GENOMIC DNA]</scope>
    <source>
        <strain evidence="1">HYR1</strain>
    </source>
</reference>
<proteinExistence type="predicted"/>
<evidence type="ECO:0000313" key="2">
    <source>
        <dbReference type="Proteomes" id="UP000276133"/>
    </source>
</evidence>
<dbReference type="AlphaFoldDB" id="A0A3M7QQU6"/>
<comment type="caution">
    <text evidence="1">The sequence shown here is derived from an EMBL/GenBank/DDBJ whole genome shotgun (WGS) entry which is preliminary data.</text>
</comment>
<gene>
    <name evidence="1" type="ORF">BpHYR1_000589</name>
</gene>
<keyword evidence="2" id="KW-1185">Reference proteome</keyword>
<dbReference type="EMBL" id="REGN01005413">
    <property type="protein sequence ID" value="RNA13444.1"/>
    <property type="molecule type" value="Genomic_DNA"/>
</dbReference>
<sequence>MAQEFKWTRPFPIFSRLKIRLIIALKYDTLNSPYFTDKKTKSQNIDILFDHEILFVKSGETFLYHVVSSSNCLIIYLPLLFKKAKESRAIIKIRKNHKLENSNHEKRLFFETIVTERRKKRKNNFI</sequence>
<dbReference type="Proteomes" id="UP000276133">
    <property type="component" value="Unassembled WGS sequence"/>
</dbReference>
<name>A0A3M7QQU6_BRAPC</name>